<dbReference type="GeneID" id="23797960"/>
<dbReference type="PROSITE" id="PS00018">
    <property type="entry name" value="EF_HAND_1"/>
    <property type="match status" value="1"/>
</dbReference>
<evidence type="ECO:0000313" key="1">
    <source>
        <dbReference type="EMBL" id="CCQ32847.1"/>
    </source>
</evidence>
<organism evidence="1 2">
    <name type="scientific">Halorhabdus tiamatea SARL4B</name>
    <dbReference type="NCBI Taxonomy" id="1033806"/>
    <lineage>
        <taxon>Archaea</taxon>
        <taxon>Methanobacteriati</taxon>
        <taxon>Methanobacteriota</taxon>
        <taxon>Stenosarchaea group</taxon>
        <taxon>Halobacteria</taxon>
        <taxon>Halobacteriales</taxon>
        <taxon>Haloarculaceae</taxon>
        <taxon>Halorhabdus</taxon>
    </lineage>
</organism>
<evidence type="ECO:0000313" key="2">
    <source>
        <dbReference type="Proteomes" id="UP000015381"/>
    </source>
</evidence>
<dbReference type="RefSeq" id="WP_008527820.1">
    <property type="nucleotide sequence ID" value="NC_021921.1"/>
</dbReference>
<reference evidence="1 2" key="1">
    <citation type="journal article" date="2014" name="Environ. Microbiol.">
        <title>Halorhabdus tiamatea: proteogenomics and glycosidase activity measurements identify the first cultivated euryarchaeon from a deep-sea anoxic brine lake as potential polysaccharide degrader.</title>
        <authorList>
            <person name="Werner J."/>
            <person name="Ferrer M."/>
            <person name="Michel G."/>
            <person name="Mann A.J."/>
            <person name="Huang S."/>
            <person name="Juarez S."/>
            <person name="Ciordia S."/>
            <person name="Albar J.P."/>
            <person name="Alcaide M."/>
            <person name="La Cono V."/>
            <person name="Yakimov M.M."/>
            <person name="Antunes A."/>
            <person name="Taborda M."/>
            <person name="Da Costa M.S."/>
            <person name="Amann R.I."/>
            <person name="Gloeckner F.O."/>
            <person name="Golyshina O.V."/>
            <person name="Golyshin P.N."/>
            <person name="Teeling H."/>
        </authorList>
    </citation>
    <scope>NUCLEOTIDE SEQUENCE [LARGE SCALE GENOMIC DNA]</scope>
    <source>
        <strain evidence="2">SARL4B</strain>
    </source>
</reference>
<dbReference type="EMBL" id="HF571520">
    <property type="protein sequence ID" value="CCQ32847.1"/>
    <property type="molecule type" value="Genomic_DNA"/>
</dbReference>
<dbReference type="HOGENOM" id="CLU_714971_0_0_2"/>
<accession>F7PPC7</accession>
<dbReference type="Proteomes" id="UP000015381">
    <property type="component" value="Chromosome I"/>
</dbReference>
<dbReference type="OrthoDB" id="242758at2157"/>
<dbReference type="AlphaFoldDB" id="F7PPC7"/>
<keyword evidence="2" id="KW-1185">Reference proteome</keyword>
<proteinExistence type="predicted"/>
<protein>
    <submittedName>
        <fullName evidence="1">Uncharacterized protein</fullName>
    </submittedName>
</protein>
<name>F7PPC7_9EURY</name>
<gene>
    <name evidence="1" type="ORF">HTIA_0707</name>
</gene>
<dbReference type="KEGG" id="hti:HTIA_0707"/>
<dbReference type="InterPro" id="IPR018247">
    <property type="entry name" value="EF_Hand_1_Ca_BS"/>
</dbReference>
<sequence>MTTVSVDEKVSKQIDPLNLDTDGDGYWDGWIGVHGVGYSDNVILYRENLQSGNGVSGADERVDEQVGVHVVHPEDPGAYLDNSPGSSVKRHSNVHLGELHWDSDPTDPNPEQLDEKTSLEIEVDWLTGHNPSQIRRGGETVLSSTKKNLALYGINVTFDESNSDSIEKSDLQDLVKGHERKLLFPGSTITVPVPIYVTPDSLNVKELSVIENEYHDDDSKLHLLYANEYGSDEPEYLPHDKFIPGNVIGLEGHTGSPGQVAALETTGRVPYGTVVFDNETSSFSEAKKLLMHELGHALSIGWLDDKGDGHIAECYSGSDCVKGSIAGVKLVGGGEDETPEEIGIGDIRWSIMTRGYRANEYSNNRLVYSLEELISIDTDDIPSTDD</sequence>
<dbReference type="PATRIC" id="fig|1033806.12.peg.700"/>